<evidence type="ECO:0000313" key="8">
    <source>
        <dbReference type="EMBL" id="KAK2722377.1"/>
    </source>
</evidence>
<evidence type="ECO:0000256" key="3">
    <source>
        <dbReference type="ARBA" id="ARBA00023242"/>
    </source>
</evidence>
<dbReference type="GO" id="GO:0005634">
    <property type="term" value="C:nucleus"/>
    <property type="evidence" value="ECO:0007669"/>
    <property type="project" value="UniProtKB-SubCell"/>
</dbReference>
<dbReference type="InterPro" id="IPR050358">
    <property type="entry name" value="RSE1/DDB1/CFT1"/>
</dbReference>
<evidence type="ECO:0000259" key="6">
    <source>
        <dbReference type="Pfam" id="PF10433"/>
    </source>
</evidence>
<proteinExistence type="inferred from homology"/>
<dbReference type="InterPro" id="IPR018846">
    <property type="entry name" value="Beta-prop_RSE1/DDB1/CPSF1_1st"/>
</dbReference>
<evidence type="ECO:0000259" key="5">
    <source>
        <dbReference type="Pfam" id="PF03178"/>
    </source>
</evidence>
<dbReference type="FunFam" id="2.130.10.10:FF:000070">
    <property type="entry name" value="DNA damage-binding protein 1"/>
    <property type="match status" value="1"/>
</dbReference>
<dbReference type="Proteomes" id="UP001187531">
    <property type="component" value="Unassembled WGS sequence"/>
</dbReference>
<dbReference type="PANTHER" id="PTHR10644">
    <property type="entry name" value="DNA REPAIR/RNA PROCESSING CPSF FAMILY"/>
    <property type="match status" value="1"/>
</dbReference>
<evidence type="ECO:0000313" key="9">
    <source>
        <dbReference type="Proteomes" id="UP001187531"/>
    </source>
</evidence>
<evidence type="ECO:0000256" key="2">
    <source>
        <dbReference type="ARBA" id="ARBA00007453"/>
    </source>
</evidence>
<evidence type="ECO:0000256" key="1">
    <source>
        <dbReference type="ARBA" id="ARBA00004123"/>
    </source>
</evidence>
<evidence type="ECO:0000259" key="7">
    <source>
        <dbReference type="Pfam" id="PF23726"/>
    </source>
</evidence>
<dbReference type="Pfam" id="PF10433">
    <property type="entry name" value="Beta-prop_RSE1_1st"/>
    <property type="match status" value="1"/>
</dbReference>
<feature type="region of interest" description="Disordered" evidence="4">
    <location>
        <begin position="677"/>
        <end position="699"/>
    </location>
</feature>
<dbReference type="InterPro" id="IPR058543">
    <property type="entry name" value="Beta-prop_RSE1/DDB1/CPSF1_2nd"/>
</dbReference>
<dbReference type="EMBL" id="JAVRJZ010000005">
    <property type="protein sequence ID" value="KAK2722377.1"/>
    <property type="molecule type" value="Genomic_DNA"/>
</dbReference>
<name>A0AA88IIG2_ARTSF</name>
<dbReference type="InterPro" id="IPR004871">
    <property type="entry name" value="RSE1/DDB1/CPSF1_C"/>
</dbReference>
<feature type="domain" description="RSE1/DDB1/CPSF1 first beta-propeller" evidence="6">
    <location>
        <begin position="18"/>
        <end position="260"/>
    </location>
</feature>
<feature type="domain" description="RSE1/DDB1/CPSF1 second beta-propeller" evidence="7">
    <location>
        <begin position="313"/>
        <end position="621"/>
    </location>
</feature>
<dbReference type="GO" id="GO:0003676">
    <property type="term" value="F:nucleic acid binding"/>
    <property type="evidence" value="ECO:0007669"/>
    <property type="project" value="InterPro"/>
</dbReference>
<feature type="domain" description="RSE1/DDB1/CPSF1 C-terminal" evidence="5">
    <location>
        <begin position="708"/>
        <end position="1018"/>
    </location>
</feature>
<evidence type="ECO:0008006" key="10">
    <source>
        <dbReference type="Google" id="ProtNLM"/>
    </source>
</evidence>
<keyword evidence="3" id="KW-0539">Nucleus</keyword>
<comment type="subcellular location">
    <subcellularLocation>
        <location evidence="1">Nucleus</location>
    </subcellularLocation>
</comment>
<dbReference type="Pfam" id="PF03178">
    <property type="entry name" value="CPSF_A"/>
    <property type="match status" value="1"/>
</dbReference>
<dbReference type="InterPro" id="IPR015943">
    <property type="entry name" value="WD40/YVTN_repeat-like_dom_sf"/>
</dbReference>
<sequence>MIIEAKIVDGNVDLVTKAHGNAADRIGKPSEGGVIVLIDPEARCIGLRLYDGLLKIIPLEKDLLDSEKILITAYNIRLDELQVIDINFLYGYTNPTIALIHQNMHGRHVKTHEISLSEKEVAKSPWKQDNVETEACMIIPVPEPISGAIIVGQESITYHSGITYVAVAPSILKQAPVCCFAPVDETRFLLGTLAGKLLMLLLDKEERMDGTFNVRDLKVEELGEISIPSALTYLDNGVVFVGSHLGDSQIVRLTTEPNDQGTFVTILESFTSLAPILDMVVVDSEKQGQSRLVTCSGAQKEGSLRIIRNGIGINEIAAIDMSGIRGLWSLKLGQVDQFQNCLVLSFVGSTQFLDISNEEAEDFDSIDLATDEETIYCSNTSSSAVLQVTTVGLRTFDQLTRKIISEWLPPSSDPITAVAGNMEQVVAAVGRYLFYFEVKPEGALLMGQKELEHDIACLDVTPIRDMKEKSDWVAVGLWTDISVRLLSLPNLVEACREPLGLDIIPRSVLMTTLEETPHLFVAMGDGTLLYYVFDPLLPGLGERKKVNIGTKPLILKCFQSKSSRNVFGCSNHPSIIYSSNRKLVFANVNFKDVLHICSLHAELYPHSLALCTEAGITIGTIDEIQKLHVRTVPMGESVRRIAYQDVTQSFAVLSYRVDTVDSSGAVISRPSASTRAQNFSTSHATKGTSIPSTATVTQEPGSEIETHSLLILDQHTFEVIHSHQLLNSEYGTSLTSAYLGEDPHPYYIVGTAFVLPEDTEPKSGRLLLFQYNDGKLTEVAEKELKGACYSVHGFNKKILAAINSIVRLYEWTPEKELRLECSHFNNILALNLKHKGDFVVVADLMRSITVLQHKIMEGSFDEIARDYNPNWMSAVEIIDDDTFLGAENTGNFFVCQKESSATTEEDRKQLQTIAKFHLGSFVNVIRHGSLAIHYGAQDTTVLPHKGILYGTIDGAIGIIVQLGSDIFGLLKDLQQRMVKTVKPLGKIDHGSWRNFYTERRTEPAEGFIDGDLIEQFLDLPKSKIIELTKELFIDEGQGRKRSLSTEDVIKLVEDLTRIH</sequence>
<dbReference type="Gene3D" id="2.130.10.10">
    <property type="entry name" value="YVTN repeat-like/Quinoprotein amine dehydrogenase"/>
    <property type="match status" value="3"/>
</dbReference>
<reference evidence="8" key="1">
    <citation type="submission" date="2023-07" db="EMBL/GenBank/DDBJ databases">
        <title>Chromosome-level genome assembly of Artemia franciscana.</title>
        <authorList>
            <person name="Jo E."/>
        </authorList>
    </citation>
    <scope>NUCLEOTIDE SEQUENCE</scope>
    <source>
        <tissue evidence="8">Whole body</tissue>
    </source>
</reference>
<comment type="caution">
    <text evidence="8">The sequence shown here is derived from an EMBL/GenBank/DDBJ whole genome shotgun (WGS) entry which is preliminary data.</text>
</comment>
<comment type="similarity">
    <text evidence="2">Belongs to the DDB1 family.</text>
</comment>
<dbReference type="Pfam" id="PF23726">
    <property type="entry name" value="Beta-prop_RSE1_2nd"/>
    <property type="match status" value="1"/>
</dbReference>
<organism evidence="8 9">
    <name type="scientific">Artemia franciscana</name>
    <name type="common">Brine shrimp</name>
    <name type="synonym">Artemia sanfranciscana</name>
    <dbReference type="NCBI Taxonomy" id="6661"/>
    <lineage>
        <taxon>Eukaryota</taxon>
        <taxon>Metazoa</taxon>
        <taxon>Ecdysozoa</taxon>
        <taxon>Arthropoda</taxon>
        <taxon>Crustacea</taxon>
        <taxon>Branchiopoda</taxon>
        <taxon>Anostraca</taxon>
        <taxon>Artemiidae</taxon>
        <taxon>Artemia</taxon>
    </lineage>
</organism>
<evidence type="ECO:0000256" key="4">
    <source>
        <dbReference type="SAM" id="MobiDB-lite"/>
    </source>
</evidence>
<dbReference type="AlphaFoldDB" id="A0AA88IIG2"/>
<accession>A0AA88IIG2</accession>
<dbReference type="Gene3D" id="1.10.150.910">
    <property type="match status" value="1"/>
</dbReference>
<keyword evidence="9" id="KW-1185">Reference proteome</keyword>
<gene>
    <name evidence="8" type="ORF">QYM36_002794</name>
</gene>
<protein>
    <recommendedName>
        <fullName evidence="10">DNA damage-binding protein 1</fullName>
    </recommendedName>
</protein>